<name>A0AAV7JNR3_9METZ</name>
<evidence type="ECO:0000313" key="1">
    <source>
        <dbReference type="EMBL" id="KAI6650608.1"/>
    </source>
</evidence>
<dbReference type="AlphaFoldDB" id="A0AAV7JNR3"/>
<keyword evidence="2" id="KW-1185">Reference proteome</keyword>
<sequence length="118" mass="13767">MKVTSKLKRKSEYSQGSLQEIFDDEVYQSEVGGFISFAQLGSMTYKRKRLYTSEVRLNARIAMSLIEDPGEEFKMYQAFSIEELDEVTIAFMSHKWKNYLHPTDQTELQADATFYVPK</sequence>
<dbReference type="Proteomes" id="UP001165289">
    <property type="component" value="Unassembled WGS sequence"/>
</dbReference>
<dbReference type="EMBL" id="JAKMXF010000310">
    <property type="protein sequence ID" value="KAI6650608.1"/>
    <property type="molecule type" value="Genomic_DNA"/>
</dbReference>
<comment type="caution">
    <text evidence="1">The sequence shown here is derived from an EMBL/GenBank/DDBJ whole genome shotgun (WGS) entry which is preliminary data.</text>
</comment>
<organism evidence="1 2">
    <name type="scientific">Oopsacas minuta</name>
    <dbReference type="NCBI Taxonomy" id="111878"/>
    <lineage>
        <taxon>Eukaryota</taxon>
        <taxon>Metazoa</taxon>
        <taxon>Porifera</taxon>
        <taxon>Hexactinellida</taxon>
        <taxon>Hexasterophora</taxon>
        <taxon>Lyssacinosida</taxon>
        <taxon>Leucopsacidae</taxon>
        <taxon>Oopsacas</taxon>
    </lineage>
</organism>
<protein>
    <submittedName>
        <fullName evidence="1">Uncharacterized protein</fullName>
    </submittedName>
</protein>
<evidence type="ECO:0000313" key="2">
    <source>
        <dbReference type="Proteomes" id="UP001165289"/>
    </source>
</evidence>
<proteinExistence type="predicted"/>
<accession>A0AAV7JNR3</accession>
<gene>
    <name evidence="1" type="ORF">LOD99_7658</name>
</gene>
<reference evidence="1 2" key="1">
    <citation type="journal article" date="2023" name="BMC Biol.">
        <title>The compact genome of the sponge Oopsacas minuta (Hexactinellida) is lacking key metazoan core genes.</title>
        <authorList>
            <person name="Santini S."/>
            <person name="Schenkelaars Q."/>
            <person name="Jourda C."/>
            <person name="Duchesne M."/>
            <person name="Belahbib H."/>
            <person name="Rocher C."/>
            <person name="Selva M."/>
            <person name="Riesgo A."/>
            <person name="Vervoort M."/>
            <person name="Leys S.P."/>
            <person name="Kodjabachian L."/>
            <person name="Le Bivic A."/>
            <person name="Borchiellini C."/>
            <person name="Claverie J.M."/>
            <person name="Renard E."/>
        </authorList>
    </citation>
    <scope>NUCLEOTIDE SEQUENCE [LARGE SCALE GENOMIC DNA]</scope>
    <source>
        <strain evidence="1">SPO-2</strain>
    </source>
</reference>